<feature type="region of interest" description="Disordered" evidence="2">
    <location>
        <begin position="1"/>
        <end position="59"/>
    </location>
</feature>
<feature type="compositionally biased region" description="Basic and acidic residues" evidence="2">
    <location>
        <begin position="166"/>
        <end position="191"/>
    </location>
</feature>
<dbReference type="RefSeq" id="XP_067714257.1">
    <property type="nucleotide sequence ID" value="XM_067858156.1"/>
</dbReference>
<evidence type="ECO:0000313" key="3">
    <source>
        <dbReference type="EMBL" id="GIX62188.1"/>
    </source>
</evidence>
<dbReference type="GO" id="GO:0032259">
    <property type="term" value="P:methylation"/>
    <property type="evidence" value="ECO:0007669"/>
    <property type="project" value="UniProtKB-KW"/>
</dbReference>
<proteinExistence type="inferred from homology"/>
<dbReference type="EMBL" id="BPLF01000001">
    <property type="protein sequence ID" value="GIX62188.1"/>
    <property type="molecule type" value="Genomic_DNA"/>
</dbReference>
<dbReference type="Pfam" id="PF05063">
    <property type="entry name" value="MT-A70"/>
    <property type="match status" value="1"/>
</dbReference>
<accession>A0AAV4LPX0</accession>
<feature type="region of interest" description="Disordered" evidence="2">
    <location>
        <begin position="150"/>
        <end position="211"/>
    </location>
</feature>
<dbReference type="PANTHER" id="PTHR12829:SF2">
    <property type="entry name" value="N6-ADENOSINE-METHYLTRANSFERASE MT-A70-LIKE"/>
    <property type="match status" value="1"/>
</dbReference>
<comment type="similarity">
    <text evidence="1">Belongs to the MT-A70-like family.</text>
</comment>
<feature type="compositionally biased region" description="Basic and acidic residues" evidence="2">
    <location>
        <begin position="347"/>
        <end position="375"/>
    </location>
</feature>
<dbReference type="Proteomes" id="UP001497744">
    <property type="component" value="Unassembled WGS sequence"/>
</dbReference>
<keyword evidence="3" id="KW-0489">Methyltransferase</keyword>
<name>A0AAV4LPX0_BABCB</name>
<comment type="caution">
    <text evidence="3">The sequence shown here is derived from an EMBL/GenBank/DDBJ whole genome shotgun (WGS) entry which is preliminary data.</text>
</comment>
<dbReference type="GO" id="GO:0036396">
    <property type="term" value="C:RNA N6-methyladenosine methyltransferase complex"/>
    <property type="evidence" value="ECO:0007669"/>
    <property type="project" value="TreeGrafter"/>
</dbReference>
<feature type="region of interest" description="Disordered" evidence="2">
    <location>
        <begin position="299"/>
        <end position="382"/>
    </location>
</feature>
<dbReference type="SUPFAM" id="SSF53335">
    <property type="entry name" value="S-adenosyl-L-methionine-dependent methyltransferases"/>
    <property type="match status" value="1"/>
</dbReference>
<gene>
    <name evidence="3" type="ORF">BcabD6B2_16230</name>
</gene>
<sequence>MGRRPSRSRSRSRSRSPWARKSRKRKDRAARRLRDDSPEPGPHWRPRNVRRGGGHERDGAFRKAQEEISFLSIGPDSHVFSMLDLIFVVSKHLLALHQTGAFPLNVYELRRGMSKHFEGPHKLRFNTVCNIGALCAILKYLHMGDLEEPPAAEEKAAQPKRRSPRRREGPVVDVPNTHDDEGEADKGKDDVGDGESQGSAVDTNDDPLEEPKAATPLSIFLNQVAEVPDQSYREFKFHHSLVDLDVHDGVLHVLDANGQLLKRFLLRNRKRQRTVDLGDSLLFSADLYSDSSATDSVAIDPTDSIASGANHTAPARGTHPHGGKDTDKDKKELEERTNPADSTDTDADGRDGYDERADRGRACKRRAVDGADHPRTSTALSTASGNLPYDLDALYRALYQNTAREMTRISHFQLKEKSGFREICVFGTHAECRMQNPMAFNCKKIHFKRIVLPNTLLQLGDCSYLDTCRHIETCRFVHYQVESEVPLRPPVDEVSQGQWICCDVRKLDFSIFNPYVSVVMADPPWDIHMDLPYGTMKDSEMRHLKVQNIHNEGLLFLWVTGRTLEVGRECMEIWGYRQMDEIVWVKTNQLQRIIRTGRTGHWLNHSKEHCLIGVKGNPVINRYLDCDVVVSEVRETSRKPDEIYGLIERMAPGALKLEIFGRSHNVRNNWITLGNQLDGYKLTHPEIKRRYEEHMVRLEAAAAPSTANTPSPLEEAPEAAALDSTM</sequence>
<protein>
    <submittedName>
        <fullName evidence="3">Methyltransferase MTA70, putative</fullName>
    </submittedName>
</protein>
<evidence type="ECO:0000256" key="2">
    <source>
        <dbReference type="SAM" id="MobiDB-lite"/>
    </source>
</evidence>
<evidence type="ECO:0000256" key="1">
    <source>
        <dbReference type="PROSITE-ProRule" id="PRU00489"/>
    </source>
</evidence>
<keyword evidence="4" id="KW-1185">Reference proteome</keyword>
<feature type="compositionally biased region" description="Basic and acidic residues" evidence="2">
    <location>
        <begin position="322"/>
        <end position="338"/>
    </location>
</feature>
<organism evidence="3 4">
    <name type="scientific">Babesia caballi</name>
    <dbReference type="NCBI Taxonomy" id="5871"/>
    <lineage>
        <taxon>Eukaryota</taxon>
        <taxon>Sar</taxon>
        <taxon>Alveolata</taxon>
        <taxon>Apicomplexa</taxon>
        <taxon>Aconoidasida</taxon>
        <taxon>Piroplasmida</taxon>
        <taxon>Babesiidae</taxon>
        <taxon>Babesia</taxon>
    </lineage>
</organism>
<evidence type="ECO:0000313" key="4">
    <source>
        <dbReference type="Proteomes" id="UP001497744"/>
    </source>
</evidence>
<dbReference type="GO" id="GO:0005634">
    <property type="term" value="C:nucleus"/>
    <property type="evidence" value="ECO:0007669"/>
    <property type="project" value="TreeGrafter"/>
</dbReference>
<dbReference type="AlphaFoldDB" id="A0AAV4LPX0"/>
<reference evidence="3 4" key="1">
    <citation type="submission" date="2021-06" db="EMBL/GenBank/DDBJ databases">
        <title>Genome sequence of Babesia caballi.</title>
        <authorList>
            <person name="Yamagishi J."/>
            <person name="Kidaka T."/>
            <person name="Ochi A."/>
        </authorList>
    </citation>
    <scope>NUCLEOTIDE SEQUENCE [LARGE SCALE GENOMIC DNA]</scope>
    <source>
        <strain evidence="3">USDA-D6B2</strain>
    </source>
</reference>
<feature type="compositionally biased region" description="Basic residues" evidence="2">
    <location>
        <begin position="1"/>
        <end position="29"/>
    </location>
</feature>
<dbReference type="InterPro" id="IPR007757">
    <property type="entry name" value="MT-A70-like"/>
</dbReference>
<feature type="region of interest" description="Disordered" evidence="2">
    <location>
        <begin position="702"/>
        <end position="726"/>
    </location>
</feature>
<dbReference type="GO" id="GO:0008168">
    <property type="term" value="F:methyltransferase activity"/>
    <property type="evidence" value="ECO:0007669"/>
    <property type="project" value="UniProtKB-KW"/>
</dbReference>
<keyword evidence="3" id="KW-0808">Transferase</keyword>
<dbReference type="InterPro" id="IPR029063">
    <property type="entry name" value="SAM-dependent_MTases_sf"/>
</dbReference>
<dbReference type="PROSITE" id="PS51143">
    <property type="entry name" value="MT_A70"/>
    <property type="match status" value="1"/>
</dbReference>
<dbReference type="GeneID" id="94193669"/>
<dbReference type="PANTHER" id="PTHR12829">
    <property type="entry name" value="N6-ADENOSINE-METHYLTRANSFERASE"/>
    <property type="match status" value="1"/>
</dbReference>